<dbReference type="RefSeq" id="WP_085753519.1">
    <property type="nucleotide sequence ID" value="NZ_BSPR01000017.1"/>
</dbReference>
<dbReference type="Pfam" id="PF02597">
    <property type="entry name" value="ThiS"/>
    <property type="match status" value="1"/>
</dbReference>
<dbReference type="STRING" id="946333.A4W93_26685"/>
<gene>
    <name evidence="1" type="ORF">A4W93_26685</name>
</gene>
<dbReference type="InterPro" id="IPR012675">
    <property type="entry name" value="Beta-grasp_dom_sf"/>
</dbReference>
<dbReference type="OrthoDB" id="9800283at2"/>
<proteinExistence type="predicted"/>
<dbReference type="PANTHER" id="PTHR34472">
    <property type="entry name" value="SULFUR CARRIER PROTEIN THIS"/>
    <property type="match status" value="1"/>
</dbReference>
<dbReference type="InterPro" id="IPR016155">
    <property type="entry name" value="Mopterin_synth/thiamin_S_b"/>
</dbReference>
<evidence type="ECO:0000313" key="2">
    <source>
        <dbReference type="Proteomes" id="UP000193427"/>
    </source>
</evidence>
<dbReference type="CDD" id="cd00565">
    <property type="entry name" value="Ubl_ThiS"/>
    <property type="match status" value="1"/>
</dbReference>
<protein>
    <submittedName>
        <fullName evidence="1">Thiamine biosynthesis protein ThiS</fullName>
    </submittedName>
</protein>
<dbReference type="EMBL" id="CP015118">
    <property type="protein sequence ID" value="ARN23202.1"/>
    <property type="molecule type" value="Genomic_DNA"/>
</dbReference>
<organism evidence="1 2">
    <name type="scientific">Piscinibacter gummiphilus</name>
    <dbReference type="NCBI Taxonomy" id="946333"/>
    <lineage>
        <taxon>Bacteria</taxon>
        <taxon>Pseudomonadati</taxon>
        <taxon>Pseudomonadota</taxon>
        <taxon>Betaproteobacteria</taxon>
        <taxon>Burkholderiales</taxon>
        <taxon>Sphaerotilaceae</taxon>
        <taxon>Piscinibacter</taxon>
    </lineage>
</organism>
<dbReference type="KEGG" id="rgu:A4W93_26685"/>
<sequence>MSCRLFLNGRALDTDAASLADLLRTEGFDLSGAIACAVNRAFVPRSQWASRPLDDGDQIDVISPVTGG</sequence>
<evidence type="ECO:0000313" key="1">
    <source>
        <dbReference type="EMBL" id="ARN23202.1"/>
    </source>
</evidence>
<dbReference type="InterPro" id="IPR003749">
    <property type="entry name" value="ThiS/MoaD-like"/>
</dbReference>
<dbReference type="AlphaFoldDB" id="A0A1W6LFY7"/>
<dbReference type="Gene3D" id="3.10.20.30">
    <property type="match status" value="1"/>
</dbReference>
<accession>A0A1W6LFY7</accession>
<keyword evidence="2" id="KW-1185">Reference proteome</keyword>
<dbReference type="PANTHER" id="PTHR34472:SF1">
    <property type="entry name" value="SULFUR CARRIER PROTEIN THIS"/>
    <property type="match status" value="1"/>
</dbReference>
<reference evidence="1 2" key="1">
    <citation type="submission" date="2016-04" db="EMBL/GenBank/DDBJ databases">
        <title>Complete genome sequence of natural rubber-degrading, novel Gram-negative bacterium, Rhizobacter gummiphilus strain NS21.</title>
        <authorList>
            <person name="Tabata M."/>
            <person name="Kasai D."/>
            <person name="Fukuda M."/>
        </authorList>
    </citation>
    <scope>NUCLEOTIDE SEQUENCE [LARGE SCALE GENOMIC DNA]</scope>
    <source>
        <strain evidence="1 2">NS21</strain>
    </source>
</reference>
<name>A0A1W6LFY7_9BURK</name>
<dbReference type="InterPro" id="IPR010035">
    <property type="entry name" value="Thi_S"/>
</dbReference>
<dbReference type="NCBIfam" id="TIGR01683">
    <property type="entry name" value="thiS"/>
    <property type="match status" value="1"/>
</dbReference>
<dbReference type="Proteomes" id="UP000193427">
    <property type="component" value="Chromosome"/>
</dbReference>
<dbReference type="SUPFAM" id="SSF54285">
    <property type="entry name" value="MoaD/ThiS"/>
    <property type="match status" value="1"/>
</dbReference>